<feature type="region of interest" description="Disordered" evidence="1">
    <location>
        <begin position="31"/>
        <end position="51"/>
    </location>
</feature>
<reference evidence="3 4" key="1">
    <citation type="journal article" date="2014" name="Genome Announc.">
        <title>Draft Genome Sequence of Magnetospirillum sp. Strain SO-1, a Freshwater Magnetotactic Bacterium Isolated from the Ol'khovka River, Russia.</title>
        <authorList>
            <person name="Grouzdev D.S."/>
            <person name="Dziuba M.V."/>
            <person name="Sukhacheva M.S."/>
            <person name="Mardanov A.V."/>
            <person name="Beletskiy A.V."/>
            <person name="Kuznetsov B.B."/>
            <person name="Skryabin K.G."/>
        </authorList>
    </citation>
    <scope>NUCLEOTIDE SEQUENCE [LARGE SCALE GENOMIC DNA]</scope>
    <source>
        <strain evidence="3 4">SO-1</strain>
    </source>
</reference>
<feature type="signal peptide" evidence="2">
    <location>
        <begin position="1"/>
        <end position="20"/>
    </location>
</feature>
<dbReference type="EMBL" id="AONQ01000011">
    <property type="protein sequence ID" value="EME70875.1"/>
    <property type="molecule type" value="Genomic_DNA"/>
</dbReference>
<protein>
    <submittedName>
        <fullName evidence="3">Uncharacterized protein</fullName>
    </submittedName>
</protein>
<feature type="chain" id="PRO_5004030462" evidence="2">
    <location>
        <begin position="21"/>
        <end position="155"/>
    </location>
</feature>
<accession>M2Z933</accession>
<gene>
    <name evidence="3" type="ORF">H261_05684</name>
</gene>
<evidence type="ECO:0000313" key="4">
    <source>
        <dbReference type="Proteomes" id="UP000011744"/>
    </source>
</evidence>
<dbReference type="AlphaFoldDB" id="M2Z933"/>
<dbReference type="OrthoDB" id="7361456at2"/>
<dbReference type="PATRIC" id="fig|1244869.3.peg.1137"/>
<dbReference type="STRING" id="1244869.H261_05684"/>
<name>M2Z933_9PROT</name>
<keyword evidence="2" id="KW-0732">Signal</keyword>
<evidence type="ECO:0000256" key="2">
    <source>
        <dbReference type="SAM" id="SignalP"/>
    </source>
</evidence>
<dbReference type="Proteomes" id="UP000011744">
    <property type="component" value="Unassembled WGS sequence"/>
</dbReference>
<evidence type="ECO:0000256" key="1">
    <source>
        <dbReference type="SAM" id="MobiDB-lite"/>
    </source>
</evidence>
<dbReference type="RefSeq" id="WP_008615296.1">
    <property type="nucleotide sequence ID" value="NZ_AONQ01000011.1"/>
</dbReference>
<proteinExistence type="predicted"/>
<keyword evidence="4" id="KW-1185">Reference proteome</keyword>
<sequence length="155" mass="16509">MKRAALAVLMLLSTVDEAWADGRFWLVTPGESARLGQPPPQGRTPMAAEEGDGPVIRVKTPSLDAAVRSPVSILVQFEPGRSGLAPDMASLTVTLRGFITIDITDRLRDYVVGQTLAVEGAELPTGSHRIRLAIADRGGAISARDMILTVAEPPR</sequence>
<evidence type="ECO:0000313" key="3">
    <source>
        <dbReference type="EMBL" id="EME70875.1"/>
    </source>
</evidence>
<organism evidence="3 4">
    <name type="scientific">Paramagnetospirillum caucaseum</name>
    <dbReference type="NCBI Taxonomy" id="1244869"/>
    <lineage>
        <taxon>Bacteria</taxon>
        <taxon>Pseudomonadati</taxon>
        <taxon>Pseudomonadota</taxon>
        <taxon>Alphaproteobacteria</taxon>
        <taxon>Rhodospirillales</taxon>
        <taxon>Magnetospirillaceae</taxon>
        <taxon>Paramagnetospirillum</taxon>
    </lineage>
</organism>
<comment type="caution">
    <text evidence="3">The sequence shown here is derived from an EMBL/GenBank/DDBJ whole genome shotgun (WGS) entry which is preliminary data.</text>
</comment>